<comment type="caution">
    <text evidence="2">The sequence shown here is derived from an EMBL/GenBank/DDBJ whole genome shotgun (WGS) entry which is preliminary data.</text>
</comment>
<feature type="compositionally biased region" description="Polar residues" evidence="1">
    <location>
        <begin position="101"/>
        <end position="112"/>
    </location>
</feature>
<evidence type="ECO:0000256" key="1">
    <source>
        <dbReference type="SAM" id="MobiDB-lite"/>
    </source>
</evidence>
<evidence type="ECO:0000313" key="3">
    <source>
        <dbReference type="Proteomes" id="UP001642405"/>
    </source>
</evidence>
<evidence type="ECO:0000313" key="2">
    <source>
        <dbReference type="EMBL" id="CAK7230969.1"/>
    </source>
</evidence>
<keyword evidence="3" id="KW-1185">Reference proteome</keyword>
<reference evidence="2 3" key="1">
    <citation type="submission" date="2024-01" db="EMBL/GenBank/DDBJ databases">
        <authorList>
            <person name="Allen C."/>
            <person name="Tagirdzhanova G."/>
        </authorList>
    </citation>
    <scope>NUCLEOTIDE SEQUENCE [LARGE SCALE GENOMIC DNA]</scope>
</reference>
<feature type="compositionally biased region" description="Low complexity" evidence="1">
    <location>
        <begin position="144"/>
        <end position="156"/>
    </location>
</feature>
<feature type="region of interest" description="Disordered" evidence="1">
    <location>
        <begin position="1"/>
        <end position="31"/>
    </location>
</feature>
<name>A0ABP0CIE6_9PEZI</name>
<feature type="compositionally biased region" description="Basic residues" evidence="1">
    <location>
        <begin position="9"/>
        <end position="22"/>
    </location>
</feature>
<dbReference type="EMBL" id="CAWUHB010000056">
    <property type="protein sequence ID" value="CAK7230969.1"/>
    <property type="molecule type" value="Genomic_DNA"/>
</dbReference>
<accession>A0ABP0CIE6</accession>
<gene>
    <name evidence="2" type="ORF">SCUCBS95973_007753</name>
</gene>
<proteinExistence type="predicted"/>
<protein>
    <submittedName>
        <fullName evidence="2">Uncharacterized protein</fullName>
    </submittedName>
</protein>
<feature type="region of interest" description="Disordered" evidence="1">
    <location>
        <begin position="101"/>
        <end position="195"/>
    </location>
</feature>
<dbReference type="Proteomes" id="UP001642405">
    <property type="component" value="Unassembled WGS sequence"/>
</dbReference>
<organism evidence="2 3">
    <name type="scientific">Sporothrix curviconia</name>
    <dbReference type="NCBI Taxonomy" id="1260050"/>
    <lineage>
        <taxon>Eukaryota</taxon>
        <taxon>Fungi</taxon>
        <taxon>Dikarya</taxon>
        <taxon>Ascomycota</taxon>
        <taxon>Pezizomycotina</taxon>
        <taxon>Sordariomycetes</taxon>
        <taxon>Sordariomycetidae</taxon>
        <taxon>Ophiostomatales</taxon>
        <taxon>Ophiostomataceae</taxon>
        <taxon>Sporothrix</taxon>
    </lineage>
</organism>
<sequence>MFDSLFKFKSSKSSKSSKKSSSKRYQEPTYPTNFESDFVMRAGQTYDASQRFQPDFVMRHGQTYDACQPIYANTSPFAAPAPHPEPTMHFPTIGNAFFTDMSSSGPSLSRSNAVRKRSTSSSYRENSGYPAASFIQPAPYHADSSSASPSSSSSSSRSRRHGHSSSSQSHESSSRRHRASSGRQPSSNPDCQIQRWHTCREQW</sequence>